<evidence type="ECO:0000313" key="2">
    <source>
        <dbReference type="Proteomes" id="UP000223363"/>
    </source>
</evidence>
<evidence type="ECO:0000313" key="1">
    <source>
        <dbReference type="EMBL" id="ATA65625.1"/>
    </source>
</evidence>
<reference evidence="2" key="1">
    <citation type="submission" date="2017-06" db="EMBL/GenBank/DDBJ databases">
        <authorList>
            <person name="Zhao X."/>
        </authorList>
    </citation>
    <scope>NUCLEOTIDE SEQUENCE [LARGE SCALE GENOMIC DNA]</scope>
</reference>
<organism evidence="1 2">
    <name type="scientific">Serratia phage vB_SmaM_ 2050HW</name>
    <dbReference type="NCBI Taxonomy" id="2024252"/>
    <lineage>
        <taxon>Viruses</taxon>
        <taxon>Duplodnaviria</taxon>
        <taxon>Heunggongvirae</taxon>
        <taxon>Uroviricota</taxon>
        <taxon>Caudoviricetes</taxon>
        <taxon>Chimalliviridae</taxon>
        <taxon>Moabitevirus</taxon>
        <taxon>Moabitevirus mv2050HW</taxon>
    </lineage>
</organism>
<dbReference type="Proteomes" id="UP000223363">
    <property type="component" value="Segment"/>
</dbReference>
<dbReference type="EMBL" id="MF285618">
    <property type="protein sequence ID" value="ATA65625.1"/>
    <property type="molecule type" value="Genomic_DNA"/>
</dbReference>
<sequence length="199" mass="22871">MAKSNENEVAFFFQITPETRQTLLETPDYLIITQSEIQTVADNGLRLTNRVRRTEAVQAKTSVGVVFECATKYRFPGKPGDMTSRCLEREFQVSEEEYELALPFGERVYHKRRFSFNLAGFEADLDWFVEKESNDFGEWVKLDINVPEEGITDSKLYQLLTKLPQSGITIANLINPPGIYNERIKSTISDLMQNTWNLA</sequence>
<accession>A0A289Z7V6</accession>
<proteinExistence type="predicted"/>
<protein>
    <submittedName>
        <fullName evidence="1">Uncharacterized protein</fullName>
    </submittedName>
</protein>
<name>A0A289Z7V6_9CAUD</name>
<gene>
    <name evidence="1" type="ORF">2050HW_00290</name>
</gene>
<keyword evidence="2" id="KW-1185">Reference proteome</keyword>